<reference evidence="13" key="1">
    <citation type="submission" date="2020-08" db="EMBL/GenBank/DDBJ databases">
        <title>Genome public.</title>
        <authorList>
            <person name="Liu C."/>
            <person name="Sun Q."/>
        </authorList>
    </citation>
    <scope>NUCLEOTIDE SEQUENCE</scope>
    <source>
        <strain evidence="13">H8</strain>
    </source>
</reference>
<keyword evidence="14" id="KW-1185">Reference proteome</keyword>
<dbReference type="InterPro" id="IPR022663">
    <property type="entry name" value="DapB_C"/>
</dbReference>
<dbReference type="PANTHER" id="PTHR20836:SF7">
    <property type="entry name" value="4-HYDROXY-TETRAHYDRODIPICOLINATE REDUCTASE"/>
    <property type="match status" value="1"/>
</dbReference>
<feature type="binding site" evidence="9">
    <location>
        <begin position="108"/>
        <end position="111"/>
    </location>
    <ligand>
        <name>NAD(+)</name>
        <dbReference type="ChEBI" id="CHEBI:57540"/>
    </ligand>
</feature>
<name>A0A926DNB2_9FIRM</name>
<comment type="pathway">
    <text evidence="9">Amino-acid biosynthesis; L-lysine biosynthesis via DAP pathway; (S)-tetrahydrodipicolinate from L-aspartate: step 4/4.</text>
</comment>
<dbReference type="GO" id="GO:0009089">
    <property type="term" value="P:lysine biosynthetic process via diaminopimelate"/>
    <property type="evidence" value="ECO:0007669"/>
    <property type="project" value="UniProtKB-UniRule"/>
</dbReference>
<dbReference type="Gene3D" id="3.40.50.720">
    <property type="entry name" value="NAD(P)-binding Rossmann-like Domain"/>
    <property type="match status" value="1"/>
</dbReference>
<dbReference type="GO" id="GO:0016726">
    <property type="term" value="F:oxidoreductase activity, acting on CH or CH2 groups, NAD or NADP as acceptor"/>
    <property type="evidence" value="ECO:0007669"/>
    <property type="project" value="UniProtKB-UniRule"/>
</dbReference>
<feature type="domain" description="Dihydrodipicolinate reductase N-terminal" evidence="11">
    <location>
        <begin position="3"/>
        <end position="111"/>
    </location>
</feature>
<evidence type="ECO:0000313" key="14">
    <source>
        <dbReference type="Proteomes" id="UP000611762"/>
    </source>
</evidence>
<evidence type="ECO:0000256" key="6">
    <source>
        <dbReference type="ARBA" id="ARBA00023002"/>
    </source>
</evidence>
<evidence type="ECO:0000313" key="13">
    <source>
        <dbReference type="EMBL" id="MBC8541001.1"/>
    </source>
</evidence>
<accession>A0A926DNB2</accession>
<keyword evidence="2 9" id="KW-0963">Cytoplasm</keyword>
<dbReference type="GO" id="GO:0051287">
    <property type="term" value="F:NAD binding"/>
    <property type="evidence" value="ECO:0007669"/>
    <property type="project" value="UniProtKB-UniRule"/>
</dbReference>
<feature type="binding site" evidence="9">
    <location>
        <begin position="8"/>
        <end position="13"/>
    </location>
    <ligand>
        <name>NAD(+)</name>
        <dbReference type="ChEBI" id="CHEBI:57540"/>
    </ligand>
</feature>
<dbReference type="GO" id="GO:0005829">
    <property type="term" value="C:cytosol"/>
    <property type="evidence" value="ECO:0007669"/>
    <property type="project" value="TreeGrafter"/>
</dbReference>
<comment type="caution">
    <text evidence="13">The sequence shown here is derived from an EMBL/GenBank/DDBJ whole genome shotgun (WGS) entry which is preliminary data.</text>
</comment>
<dbReference type="InterPro" id="IPR023940">
    <property type="entry name" value="DHDPR_bac"/>
</dbReference>
<comment type="similarity">
    <text evidence="1 9">Belongs to the DapB family.</text>
</comment>
<dbReference type="GO" id="GO:0050661">
    <property type="term" value="F:NADP binding"/>
    <property type="evidence" value="ECO:0007669"/>
    <property type="project" value="UniProtKB-UniRule"/>
</dbReference>
<dbReference type="CDD" id="cd02274">
    <property type="entry name" value="DHDPR_N"/>
    <property type="match status" value="1"/>
</dbReference>
<keyword evidence="6 9" id="KW-0560">Oxidoreductase</keyword>
<dbReference type="PROSITE" id="PS01298">
    <property type="entry name" value="DAPB"/>
    <property type="match status" value="1"/>
</dbReference>
<dbReference type="NCBIfam" id="TIGR00036">
    <property type="entry name" value="dapB"/>
    <property type="match status" value="1"/>
</dbReference>
<comment type="function">
    <text evidence="9">Catalyzes the conversion of 4-hydroxy-tetrahydrodipicolinate (HTPA) to tetrahydrodipicolinate.</text>
</comment>
<dbReference type="Gene3D" id="3.30.360.10">
    <property type="entry name" value="Dihydrodipicolinate Reductase, domain 2"/>
    <property type="match status" value="1"/>
</dbReference>
<evidence type="ECO:0000256" key="5">
    <source>
        <dbReference type="ARBA" id="ARBA00022915"/>
    </source>
</evidence>
<keyword evidence="8 9" id="KW-0457">Lysine biosynthesis</keyword>
<feature type="domain" description="Dihydrodipicolinate reductase C-terminal" evidence="12">
    <location>
        <begin position="114"/>
        <end position="247"/>
    </location>
</feature>
<comment type="subunit">
    <text evidence="9">Homotetramer.</text>
</comment>
<feature type="active site" description="Proton donor/acceptor" evidence="9">
    <location>
        <position position="141"/>
    </location>
</feature>
<dbReference type="Proteomes" id="UP000611762">
    <property type="component" value="Unassembled WGS sequence"/>
</dbReference>
<evidence type="ECO:0000256" key="9">
    <source>
        <dbReference type="HAMAP-Rule" id="MF_00102"/>
    </source>
</evidence>
<evidence type="ECO:0000259" key="11">
    <source>
        <dbReference type="Pfam" id="PF01113"/>
    </source>
</evidence>
<protein>
    <recommendedName>
        <fullName evidence="9 10">4-hydroxy-tetrahydrodipicolinate reductase</fullName>
        <shortName evidence="9">HTPA reductase</shortName>
        <ecNumber evidence="9 10">1.17.1.8</ecNumber>
    </recommendedName>
</protein>
<dbReference type="PANTHER" id="PTHR20836">
    <property type="entry name" value="DIHYDRODIPICOLINATE REDUCTASE"/>
    <property type="match status" value="1"/>
</dbReference>
<dbReference type="RefSeq" id="WP_249312793.1">
    <property type="nucleotide sequence ID" value="NZ_JACRSU010000003.1"/>
</dbReference>
<dbReference type="InterPro" id="IPR022664">
    <property type="entry name" value="DapB_N_CS"/>
</dbReference>
<comment type="subcellular location">
    <subcellularLocation>
        <location evidence="9">Cytoplasm</location>
    </subcellularLocation>
</comment>
<evidence type="ECO:0000256" key="10">
    <source>
        <dbReference type="NCBIfam" id="TIGR00036"/>
    </source>
</evidence>
<dbReference type="AlphaFoldDB" id="A0A926DNB2"/>
<dbReference type="SUPFAM" id="SSF51735">
    <property type="entry name" value="NAD(P)-binding Rossmann-fold domains"/>
    <property type="match status" value="1"/>
</dbReference>
<dbReference type="PIRSF" id="PIRSF000161">
    <property type="entry name" value="DHPR"/>
    <property type="match status" value="1"/>
</dbReference>
<feature type="binding site" evidence="9">
    <location>
        <begin position="151"/>
        <end position="152"/>
    </location>
    <ligand>
        <name>(S)-2,3,4,5-tetrahydrodipicolinate</name>
        <dbReference type="ChEBI" id="CHEBI:16845"/>
    </ligand>
</feature>
<keyword evidence="4 9" id="KW-0521">NADP</keyword>
<gene>
    <name evidence="9" type="primary">dapB</name>
    <name evidence="13" type="ORF">H8698_08455</name>
</gene>
<keyword evidence="7 9" id="KW-0520">NAD</keyword>
<evidence type="ECO:0000256" key="2">
    <source>
        <dbReference type="ARBA" id="ARBA00022490"/>
    </source>
</evidence>
<feature type="binding site" evidence="9">
    <location>
        <position position="142"/>
    </location>
    <ligand>
        <name>(S)-2,3,4,5-tetrahydrodipicolinate</name>
        <dbReference type="ChEBI" id="CHEBI:16845"/>
    </ligand>
</feature>
<dbReference type="InterPro" id="IPR000846">
    <property type="entry name" value="DapB_N"/>
</dbReference>
<comment type="catalytic activity">
    <reaction evidence="9">
        <text>(S)-2,3,4,5-tetrahydrodipicolinate + NAD(+) + H2O = (2S,4S)-4-hydroxy-2,3,4,5-tetrahydrodipicolinate + NADH + H(+)</text>
        <dbReference type="Rhea" id="RHEA:35323"/>
        <dbReference type="ChEBI" id="CHEBI:15377"/>
        <dbReference type="ChEBI" id="CHEBI:15378"/>
        <dbReference type="ChEBI" id="CHEBI:16845"/>
        <dbReference type="ChEBI" id="CHEBI:57540"/>
        <dbReference type="ChEBI" id="CHEBI:57945"/>
        <dbReference type="ChEBI" id="CHEBI:67139"/>
        <dbReference type="EC" id="1.17.1.8"/>
    </reaction>
</comment>
<dbReference type="EMBL" id="JACRSU010000003">
    <property type="protein sequence ID" value="MBC8541001.1"/>
    <property type="molecule type" value="Genomic_DNA"/>
</dbReference>
<dbReference type="Pfam" id="PF01113">
    <property type="entry name" value="DapB_N"/>
    <property type="match status" value="1"/>
</dbReference>
<dbReference type="SUPFAM" id="SSF55347">
    <property type="entry name" value="Glyceraldehyde-3-phosphate dehydrogenase-like, C-terminal domain"/>
    <property type="match status" value="1"/>
</dbReference>
<dbReference type="HAMAP" id="MF_00102">
    <property type="entry name" value="DapB"/>
    <property type="match status" value="1"/>
</dbReference>
<evidence type="ECO:0000259" key="12">
    <source>
        <dbReference type="Pfam" id="PF05173"/>
    </source>
</evidence>
<comment type="catalytic activity">
    <reaction evidence="9">
        <text>(S)-2,3,4,5-tetrahydrodipicolinate + NADP(+) + H2O = (2S,4S)-4-hydroxy-2,3,4,5-tetrahydrodipicolinate + NADPH + H(+)</text>
        <dbReference type="Rhea" id="RHEA:35331"/>
        <dbReference type="ChEBI" id="CHEBI:15377"/>
        <dbReference type="ChEBI" id="CHEBI:15378"/>
        <dbReference type="ChEBI" id="CHEBI:16845"/>
        <dbReference type="ChEBI" id="CHEBI:57783"/>
        <dbReference type="ChEBI" id="CHEBI:58349"/>
        <dbReference type="ChEBI" id="CHEBI:67139"/>
        <dbReference type="EC" id="1.17.1.8"/>
    </reaction>
</comment>
<evidence type="ECO:0000256" key="7">
    <source>
        <dbReference type="ARBA" id="ARBA00023027"/>
    </source>
</evidence>
<evidence type="ECO:0000256" key="1">
    <source>
        <dbReference type="ARBA" id="ARBA00006642"/>
    </source>
</evidence>
<feature type="binding site" evidence="9">
    <location>
        <begin position="84"/>
        <end position="86"/>
    </location>
    <ligand>
        <name>NAD(+)</name>
        <dbReference type="ChEBI" id="CHEBI:57540"/>
    </ligand>
</feature>
<dbReference type="InterPro" id="IPR036291">
    <property type="entry name" value="NAD(P)-bd_dom_sf"/>
</dbReference>
<feature type="active site" description="Proton donor" evidence="9">
    <location>
        <position position="145"/>
    </location>
</feature>
<dbReference type="FunFam" id="3.30.360.10:FF:000009">
    <property type="entry name" value="4-hydroxy-tetrahydrodipicolinate reductase"/>
    <property type="match status" value="1"/>
</dbReference>
<dbReference type="GO" id="GO:0008839">
    <property type="term" value="F:4-hydroxy-tetrahydrodipicolinate reductase"/>
    <property type="evidence" value="ECO:0007669"/>
    <property type="project" value="UniProtKB-UniRule"/>
</dbReference>
<comment type="caution">
    <text evidence="9">Lacks conserved residue(s) required for the propagation of feature annotation.</text>
</comment>
<proteinExistence type="inferred from homology"/>
<evidence type="ECO:0000256" key="3">
    <source>
        <dbReference type="ARBA" id="ARBA00022605"/>
    </source>
</evidence>
<dbReference type="Pfam" id="PF05173">
    <property type="entry name" value="DapB_C"/>
    <property type="match status" value="1"/>
</dbReference>
<keyword evidence="5 9" id="KW-0220">Diaminopimelate biosynthesis</keyword>
<comment type="caution">
    <text evidence="9">Was originally thought to be a dihydrodipicolinate reductase (DHDPR), catalyzing the conversion of dihydrodipicolinate to tetrahydrodipicolinate. However, it was shown in E.coli that the substrate of the enzymatic reaction is not dihydrodipicolinate (DHDP) but in fact (2S,4S)-4-hydroxy-2,3,4,5-tetrahydrodipicolinic acid (HTPA), the product released by the DapA-catalyzed reaction.</text>
</comment>
<organism evidence="13 14">
    <name type="scientific">Congzhengia minquanensis</name>
    <dbReference type="NCBI Taxonomy" id="2763657"/>
    <lineage>
        <taxon>Bacteria</taxon>
        <taxon>Bacillati</taxon>
        <taxon>Bacillota</taxon>
        <taxon>Clostridia</taxon>
        <taxon>Eubacteriales</taxon>
        <taxon>Oscillospiraceae</taxon>
        <taxon>Congzhengia</taxon>
    </lineage>
</organism>
<evidence type="ECO:0000256" key="4">
    <source>
        <dbReference type="ARBA" id="ARBA00022857"/>
    </source>
</evidence>
<dbReference type="GO" id="GO:0019877">
    <property type="term" value="P:diaminopimelate biosynthetic process"/>
    <property type="evidence" value="ECO:0007669"/>
    <property type="project" value="UniProtKB-UniRule"/>
</dbReference>
<dbReference type="EC" id="1.17.1.8" evidence="9 10"/>
<keyword evidence="3 9" id="KW-0028">Amino-acid biosynthesis</keyword>
<evidence type="ECO:0000256" key="8">
    <source>
        <dbReference type="ARBA" id="ARBA00023154"/>
    </source>
</evidence>
<sequence>MAKIILSGCMGRMGKAISAIVAETEDAEIVCGFDIAGGDCGYPVYSDYASVSVDADVIIDFSHPANLNKLLSFAKRNDLPIVVATTGLTEDQKKELSDASKIIPVFFSANMSLGINLLIRLAKQAAKILEGSFDIEIIEKHHNKKIDAPSGTALAIADGIAESLSNKPEYVYERHSVRKPREKQEIGLHAVRGGTIVGEHEVLFAGPDEVISLSHSAQSRDVFAQGAVRAAKFLSKKSVGFYSMDDLFSDLV</sequence>